<sequence length="173" mass="18167">MTKGILLAGAMLTLSLTAAGPASAQADACSTNGGYPPGSPNAVMARMRNIASGAYAACVEAQRARTPPVNWTPTRIRAAARQAVTDKLRDPSSAQFRNVRRIEHSNGSTMFCGEMNGRNAYGGMSGFQRFEAGVDRAGDASALIDGGEELNAAYFEGAWNQFCGRIAGTPVQF</sequence>
<organism evidence="2 3">
    <name type="scientific">Brevundimonas diminuta 3F5N</name>
    <dbReference type="NCBI Taxonomy" id="1255603"/>
    <lineage>
        <taxon>Bacteria</taxon>
        <taxon>Pseudomonadati</taxon>
        <taxon>Pseudomonadota</taxon>
        <taxon>Alphaproteobacteria</taxon>
        <taxon>Caulobacterales</taxon>
        <taxon>Caulobacteraceae</taxon>
        <taxon>Brevundimonas</taxon>
    </lineage>
</organism>
<dbReference type="EMBL" id="FUIE01000001">
    <property type="protein sequence ID" value="SJM45549.1"/>
    <property type="molecule type" value="Genomic_DNA"/>
</dbReference>
<feature type="signal peptide" evidence="1">
    <location>
        <begin position="1"/>
        <end position="24"/>
    </location>
</feature>
<keyword evidence="1" id="KW-0732">Signal</keyword>
<dbReference type="Proteomes" id="UP000195766">
    <property type="component" value="Unassembled WGS sequence"/>
</dbReference>
<gene>
    <name evidence="2" type="ORF">FM111_00105</name>
</gene>
<feature type="chain" id="PRO_5012142059" evidence="1">
    <location>
        <begin position="25"/>
        <end position="173"/>
    </location>
</feature>
<evidence type="ECO:0000313" key="3">
    <source>
        <dbReference type="Proteomes" id="UP000195766"/>
    </source>
</evidence>
<dbReference type="AlphaFoldDB" id="A0A1R4EPK1"/>
<protein>
    <submittedName>
        <fullName evidence="2">Uncharacterized protein</fullName>
    </submittedName>
</protein>
<reference evidence="2 3" key="1">
    <citation type="submission" date="2017-02" db="EMBL/GenBank/DDBJ databases">
        <authorList>
            <person name="Peterson S.W."/>
        </authorList>
    </citation>
    <scope>NUCLEOTIDE SEQUENCE [LARGE SCALE GENOMIC DNA]</scope>
    <source>
        <strain evidence="2 3">3F5N</strain>
    </source>
</reference>
<evidence type="ECO:0000256" key="1">
    <source>
        <dbReference type="SAM" id="SignalP"/>
    </source>
</evidence>
<accession>A0A1R4EPK1</accession>
<proteinExistence type="predicted"/>
<name>A0A1R4EPK1_BREDI</name>
<dbReference type="OrthoDB" id="7433579at2"/>
<evidence type="ECO:0000313" key="2">
    <source>
        <dbReference type="EMBL" id="SJM45549.1"/>
    </source>
</evidence>
<dbReference type="RefSeq" id="WP_087138714.1">
    <property type="nucleotide sequence ID" value="NZ_FUIE01000001.1"/>
</dbReference>